<dbReference type="EMBL" id="FNDO01000012">
    <property type="protein sequence ID" value="SDH75434.1"/>
    <property type="molecule type" value="Genomic_DNA"/>
</dbReference>
<protein>
    <submittedName>
        <fullName evidence="2">Uncharacterized protein</fullName>
    </submittedName>
</protein>
<dbReference type="Proteomes" id="UP000181870">
    <property type="component" value="Unassembled WGS sequence"/>
</dbReference>
<dbReference type="EMBL" id="FMYE01000004">
    <property type="protein sequence ID" value="SDB75840.1"/>
    <property type="molecule type" value="Genomic_DNA"/>
</dbReference>
<evidence type="ECO:0000313" key="3">
    <source>
        <dbReference type="Proteomes" id="UP000181870"/>
    </source>
</evidence>
<evidence type="ECO:0000313" key="2">
    <source>
        <dbReference type="EMBL" id="SDH75434.1"/>
    </source>
</evidence>
<evidence type="ECO:0000313" key="1">
    <source>
        <dbReference type="EMBL" id="SDB75840.1"/>
    </source>
</evidence>
<organism evidence="2 3">
    <name type="scientific">Bacteroides ovatus</name>
    <dbReference type="NCBI Taxonomy" id="28116"/>
    <lineage>
        <taxon>Bacteria</taxon>
        <taxon>Pseudomonadati</taxon>
        <taxon>Bacteroidota</taxon>
        <taxon>Bacteroidia</taxon>
        <taxon>Bacteroidales</taxon>
        <taxon>Bacteroidaceae</taxon>
        <taxon>Bacteroides</taxon>
    </lineage>
</organism>
<dbReference type="AlphaFoldDB" id="A0A1G8F038"/>
<evidence type="ECO:0000313" key="4">
    <source>
        <dbReference type="Proteomes" id="UP000183670"/>
    </source>
</evidence>
<name>A0A1G8F038_BACOV</name>
<accession>A0A1G8F038</accession>
<reference evidence="3 4" key="1">
    <citation type="submission" date="2016-10" db="EMBL/GenBank/DDBJ databases">
        <authorList>
            <person name="de Groot N.N."/>
        </authorList>
    </citation>
    <scope>NUCLEOTIDE SEQUENCE [LARGE SCALE GENOMIC DNA]</scope>
    <source>
        <strain evidence="1 4">NLAE-zl-C500</strain>
        <strain evidence="2 3">NLAE-zl-C57</strain>
    </source>
</reference>
<dbReference type="Proteomes" id="UP000183670">
    <property type="component" value="Unassembled WGS sequence"/>
</dbReference>
<proteinExistence type="predicted"/>
<gene>
    <name evidence="1" type="ORF">SAMN05192581_100482</name>
    <name evidence="2" type="ORF">SAMN05192582_101237</name>
</gene>
<sequence length="101" mass="11762">MYYSLHYSWILLHPIYNKVTNVCSLGEEYAKSGKLHSFLSQEKRMKFFGSLIICMNRNTQRLAHFCIFDFVHISVVEVFTCHTPDKHVVACSGSSVNRPFR</sequence>